<dbReference type="EMBL" id="BPLR01012615">
    <property type="protein sequence ID" value="GIY55207.1"/>
    <property type="molecule type" value="Genomic_DNA"/>
</dbReference>
<dbReference type="AlphaFoldDB" id="A0AAV4UBS7"/>
<gene>
    <name evidence="2" type="primary">X975_12880</name>
    <name evidence="2" type="ORF">CEXT_250201</name>
</gene>
<reference evidence="2 3" key="1">
    <citation type="submission" date="2021-06" db="EMBL/GenBank/DDBJ databases">
        <title>Caerostris extrusa draft genome.</title>
        <authorList>
            <person name="Kono N."/>
            <person name="Arakawa K."/>
        </authorList>
    </citation>
    <scope>NUCLEOTIDE SEQUENCE [LARGE SCALE GENOMIC DNA]</scope>
</reference>
<name>A0AAV4UBS7_CAEEX</name>
<keyword evidence="3" id="KW-1185">Reference proteome</keyword>
<proteinExistence type="predicted"/>
<sequence>MSFVDKLANGIAVVIIQYFHPCLTCCPTCNLYYKYVLVFSCGGAIVLGLIALAFLLTQSVGTRRNEEQLHRNSIIRHNRRLGIQSKRESKALLDEESDSLLS</sequence>
<evidence type="ECO:0000256" key="1">
    <source>
        <dbReference type="SAM" id="Phobius"/>
    </source>
</evidence>
<organism evidence="2 3">
    <name type="scientific">Caerostris extrusa</name>
    <name type="common">Bark spider</name>
    <name type="synonym">Caerostris bankana</name>
    <dbReference type="NCBI Taxonomy" id="172846"/>
    <lineage>
        <taxon>Eukaryota</taxon>
        <taxon>Metazoa</taxon>
        <taxon>Ecdysozoa</taxon>
        <taxon>Arthropoda</taxon>
        <taxon>Chelicerata</taxon>
        <taxon>Arachnida</taxon>
        <taxon>Araneae</taxon>
        <taxon>Araneomorphae</taxon>
        <taxon>Entelegynae</taxon>
        <taxon>Araneoidea</taxon>
        <taxon>Araneidae</taxon>
        <taxon>Caerostris</taxon>
    </lineage>
</organism>
<protein>
    <submittedName>
        <fullName evidence="2">Major facilitator superfamily domain-containing protein 12</fullName>
    </submittedName>
</protein>
<keyword evidence="1" id="KW-0472">Membrane</keyword>
<dbReference type="Proteomes" id="UP001054945">
    <property type="component" value="Unassembled WGS sequence"/>
</dbReference>
<keyword evidence="1" id="KW-0812">Transmembrane</keyword>
<accession>A0AAV4UBS7</accession>
<comment type="caution">
    <text evidence="2">The sequence shown here is derived from an EMBL/GenBank/DDBJ whole genome shotgun (WGS) entry which is preliminary data.</text>
</comment>
<keyword evidence="1" id="KW-1133">Transmembrane helix</keyword>
<evidence type="ECO:0000313" key="2">
    <source>
        <dbReference type="EMBL" id="GIY55207.1"/>
    </source>
</evidence>
<evidence type="ECO:0000313" key="3">
    <source>
        <dbReference type="Proteomes" id="UP001054945"/>
    </source>
</evidence>
<feature type="transmembrane region" description="Helical" evidence="1">
    <location>
        <begin position="37"/>
        <end position="56"/>
    </location>
</feature>